<keyword evidence="2" id="KW-1185">Reference proteome</keyword>
<feature type="region of interest" description="Disordered" evidence="1">
    <location>
        <begin position="36"/>
        <end position="70"/>
    </location>
</feature>
<evidence type="ECO:0000256" key="1">
    <source>
        <dbReference type="SAM" id="MobiDB-lite"/>
    </source>
</evidence>
<dbReference type="RefSeq" id="XP_006821896.1">
    <property type="nucleotide sequence ID" value="XM_006821833.1"/>
</dbReference>
<gene>
    <name evidence="3" type="primary">LOC102801452</name>
</gene>
<protein>
    <submittedName>
        <fullName evidence="3">Uncharacterized protein LOC102801452</fullName>
    </submittedName>
</protein>
<evidence type="ECO:0000313" key="2">
    <source>
        <dbReference type="Proteomes" id="UP000694865"/>
    </source>
</evidence>
<evidence type="ECO:0000313" key="3">
    <source>
        <dbReference type="RefSeq" id="XP_006821896.1"/>
    </source>
</evidence>
<dbReference type="GeneID" id="102801452"/>
<proteinExistence type="predicted"/>
<accession>A0ABM0MPF5</accession>
<name>A0ABM0MPF5_SACKO</name>
<dbReference type="Proteomes" id="UP000694865">
    <property type="component" value="Unplaced"/>
</dbReference>
<sequence length="159" mass="18263">MIFRCLRLIYLRCSKFQRTCCKQNVDHEGPLRAPFDKSEPSCTLETGPRKREPSCLPVKSSIDKSADNGTDSTEIDHIYDIIKQEHSKNKYDITTYDVEDVHESLVNSAGALHSNLQALHEEMIDTRLTQERGWINLEFEWNDLVSTIGGLVEERSNLH</sequence>
<organism evidence="2 3">
    <name type="scientific">Saccoglossus kowalevskii</name>
    <name type="common">Acorn worm</name>
    <dbReference type="NCBI Taxonomy" id="10224"/>
    <lineage>
        <taxon>Eukaryota</taxon>
        <taxon>Metazoa</taxon>
        <taxon>Hemichordata</taxon>
        <taxon>Enteropneusta</taxon>
        <taxon>Harrimaniidae</taxon>
        <taxon>Saccoglossus</taxon>
    </lineage>
</organism>
<reference evidence="3" key="1">
    <citation type="submission" date="2025-08" db="UniProtKB">
        <authorList>
            <consortium name="RefSeq"/>
        </authorList>
    </citation>
    <scope>IDENTIFICATION</scope>
    <source>
        <tissue evidence="3">Testes</tissue>
    </source>
</reference>